<evidence type="ECO:0000256" key="5">
    <source>
        <dbReference type="ARBA" id="ARBA00022989"/>
    </source>
</evidence>
<keyword evidence="7 8" id="KW-0472">Membrane</keyword>
<reference evidence="9" key="2">
    <citation type="submission" date="2025-08" db="UniProtKB">
        <authorList>
            <consortium name="Ensembl"/>
        </authorList>
    </citation>
    <scope>IDENTIFICATION</scope>
</reference>
<dbReference type="InterPro" id="IPR047297">
    <property type="entry name" value="FXYD_motif"/>
</dbReference>
<comment type="subcellular location">
    <subcellularLocation>
        <location evidence="1">Membrane</location>
        <topology evidence="1">Single-pass membrane protein</topology>
    </subcellularLocation>
</comment>
<evidence type="ECO:0000256" key="8">
    <source>
        <dbReference type="RuleBase" id="RU364131"/>
    </source>
</evidence>
<proteinExistence type="inferred from homology"/>
<dbReference type="Ensembl" id="ENSSORT00005022304.1">
    <property type="protein sequence ID" value="ENSSORP00005021658.1"/>
    <property type="gene ID" value="ENSSORG00005010593.1"/>
</dbReference>
<organism evidence="9 10">
    <name type="scientific">Sphaeramia orbicularis</name>
    <name type="common">orbiculate cardinalfish</name>
    <dbReference type="NCBI Taxonomy" id="375764"/>
    <lineage>
        <taxon>Eukaryota</taxon>
        <taxon>Metazoa</taxon>
        <taxon>Chordata</taxon>
        <taxon>Craniata</taxon>
        <taxon>Vertebrata</taxon>
        <taxon>Euteleostomi</taxon>
        <taxon>Actinopterygii</taxon>
        <taxon>Neopterygii</taxon>
        <taxon>Teleostei</taxon>
        <taxon>Neoteleostei</taxon>
        <taxon>Acanthomorphata</taxon>
        <taxon>Gobiaria</taxon>
        <taxon>Kurtiformes</taxon>
        <taxon>Apogonoidei</taxon>
        <taxon>Apogonidae</taxon>
        <taxon>Apogoninae</taxon>
        <taxon>Sphaeramia</taxon>
    </lineage>
</organism>
<evidence type="ECO:0000256" key="4">
    <source>
        <dbReference type="ARBA" id="ARBA00022692"/>
    </source>
</evidence>
<dbReference type="Gene3D" id="1.20.5.780">
    <property type="entry name" value="Single helix bin"/>
    <property type="match status" value="1"/>
</dbReference>
<dbReference type="GO" id="GO:0043269">
    <property type="term" value="P:regulation of monoatomic ion transport"/>
    <property type="evidence" value="ECO:0007669"/>
    <property type="project" value="InterPro"/>
</dbReference>
<evidence type="ECO:0000256" key="1">
    <source>
        <dbReference type="ARBA" id="ARBA00004167"/>
    </source>
</evidence>
<dbReference type="InParanoid" id="A0A672ZZB3"/>
<feature type="signal peptide" evidence="8">
    <location>
        <begin position="1"/>
        <end position="24"/>
    </location>
</feature>
<reference evidence="9" key="3">
    <citation type="submission" date="2025-09" db="UniProtKB">
        <authorList>
            <consortium name="Ensembl"/>
        </authorList>
    </citation>
    <scope>IDENTIFICATION</scope>
</reference>
<sequence length="71" mass="7765">MGSGSICVWTLITVLLSLLVETEANPFYYNYERLRIGGLVLAGLLVSGGVGVIVYHKCHRVPKKADEDSEI</sequence>
<dbReference type="Proteomes" id="UP000472271">
    <property type="component" value="Chromosome 16"/>
</dbReference>
<dbReference type="GO" id="GO:0017080">
    <property type="term" value="F:sodium channel regulator activity"/>
    <property type="evidence" value="ECO:0007669"/>
    <property type="project" value="TreeGrafter"/>
</dbReference>
<keyword evidence="5 8" id="KW-1133">Transmembrane helix</keyword>
<feature type="chain" id="PRO_5025708922" description="FXYD domain-containing ion transport regulator" evidence="8">
    <location>
        <begin position="25"/>
        <end position="71"/>
    </location>
</feature>
<keyword evidence="10" id="KW-1185">Reference proteome</keyword>
<accession>A0A672ZZB3</accession>
<evidence type="ECO:0000256" key="7">
    <source>
        <dbReference type="ARBA" id="ARBA00023136"/>
    </source>
</evidence>
<dbReference type="PROSITE" id="PS01310">
    <property type="entry name" value="FXYD"/>
    <property type="match status" value="1"/>
</dbReference>
<keyword evidence="8" id="KW-0732">Signal</keyword>
<evidence type="ECO:0000313" key="10">
    <source>
        <dbReference type="Proteomes" id="UP000472271"/>
    </source>
</evidence>
<evidence type="ECO:0000256" key="3">
    <source>
        <dbReference type="ARBA" id="ARBA00022448"/>
    </source>
</evidence>
<reference evidence="9" key="1">
    <citation type="submission" date="2019-06" db="EMBL/GenBank/DDBJ databases">
        <authorList>
            <consortium name="Wellcome Sanger Institute Data Sharing"/>
        </authorList>
    </citation>
    <scope>NUCLEOTIDE SEQUENCE [LARGE SCALE GENOMIC DNA]</scope>
</reference>
<dbReference type="GO" id="GO:0006811">
    <property type="term" value="P:monoatomic ion transport"/>
    <property type="evidence" value="ECO:0007669"/>
    <property type="project" value="UniProtKB-KW"/>
</dbReference>
<comment type="similarity">
    <text evidence="2 8">Belongs to the FXYD family.</text>
</comment>
<name>A0A672ZZB3_9TELE</name>
<evidence type="ECO:0000256" key="2">
    <source>
        <dbReference type="ARBA" id="ARBA00005948"/>
    </source>
</evidence>
<dbReference type="AlphaFoldDB" id="A0A672ZZB3"/>
<dbReference type="GO" id="GO:0016020">
    <property type="term" value="C:membrane"/>
    <property type="evidence" value="ECO:0007669"/>
    <property type="project" value="UniProtKB-SubCell"/>
</dbReference>
<dbReference type="InterPro" id="IPR000272">
    <property type="entry name" value="Ion-transport_regulator_FXYD"/>
</dbReference>
<keyword evidence="4 8" id="KW-0812">Transmembrane</keyword>
<protein>
    <recommendedName>
        <fullName evidence="8">FXYD domain-containing ion transport regulator</fullName>
    </recommendedName>
</protein>
<dbReference type="PANTHER" id="PTHR14132">
    <property type="entry name" value="SODIUM/POTASSIUM-TRANSPORTING ATPASE SUBUNIT GAMMA"/>
    <property type="match status" value="1"/>
</dbReference>
<keyword evidence="6 8" id="KW-0406">Ion transport</keyword>
<evidence type="ECO:0000256" key="6">
    <source>
        <dbReference type="ARBA" id="ARBA00023065"/>
    </source>
</evidence>
<keyword evidence="3 8" id="KW-0813">Transport</keyword>
<feature type="transmembrane region" description="Helical" evidence="8">
    <location>
        <begin position="34"/>
        <end position="55"/>
    </location>
</feature>
<dbReference type="PANTHER" id="PTHR14132:SF14">
    <property type="entry name" value="FXYD DOMAIN-CONTAINING ION TRANSPORT REGULATOR 5"/>
    <property type="match status" value="1"/>
</dbReference>
<dbReference type="Pfam" id="PF02038">
    <property type="entry name" value="ATP1G1_PLM_MAT8"/>
    <property type="match status" value="1"/>
</dbReference>
<evidence type="ECO:0000313" key="9">
    <source>
        <dbReference type="Ensembl" id="ENSSORP00005021658.1"/>
    </source>
</evidence>